<dbReference type="RefSeq" id="WP_066893027.1">
    <property type="nucleotide sequence ID" value="NZ_LZDN01000012.1"/>
</dbReference>
<evidence type="ECO:0000313" key="2">
    <source>
        <dbReference type="EMBL" id="OBX50788.1"/>
    </source>
</evidence>
<protein>
    <submittedName>
        <fullName evidence="2">Type IV pilus modification protein PilV</fullName>
    </submittedName>
</protein>
<dbReference type="InterPro" id="IPR013362">
    <property type="entry name" value="Pilus_4_PilV"/>
</dbReference>
<evidence type="ECO:0000259" key="1">
    <source>
        <dbReference type="Pfam" id="PF22150"/>
    </source>
</evidence>
<dbReference type="InterPro" id="IPR054402">
    <property type="entry name" value="Tt1218-like_dom"/>
</dbReference>
<dbReference type="OrthoDB" id="6658593at2"/>
<proteinExistence type="predicted"/>
<dbReference type="Proteomes" id="UP000092671">
    <property type="component" value="Unassembled WGS sequence"/>
</dbReference>
<feature type="domain" description="Type IV pilin Tt1218-like" evidence="1">
    <location>
        <begin position="34"/>
        <end position="116"/>
    </location>
</feature>
<dbReference type="AlphaFoldDB" id="A0A1B8PJC8"/>
<dbReference type="EMBL" id="LZDN01000012">
    <property type="protein sequence ID" value="OBX50788.1"/>
    <property type="molecule type" value="Genomic_DNA"/>
</dbReference>
<dbReference type="NCBIfam" id="TIGR02523">
    <property type="entry name" value="type_IV_pilV"/>
    <property type="match status" value="1"/>
</dbReference>
<dbReference type="Pfam" id="PF22150">
    <property type="entry name" value="Tt1218-like"/>
    <property type="match status" value="1"/>
</dbReference>
<gene>
    <name evidence="2" type="ORF">A9Z60_02495</name>
</gene>
<reference evidence="2 3" key="1">
    <citation type="submission" date="2016-06" db="EMBL/GenBank/DDBJ databases">
        <title>Draft genome of Moraxella nonliquefaciens CCUG 60284.</title>
        <authorList>
            <person name="Salva-Serra F."/>
            <person name="Engstrom-Jakobsson H."/>
            <person name="Thorell K."/>
            <person name="Gonzales-Siles L."/>
            <person name="Karlsson R."/>
            <person name="Boulund F."/>
            <person name="Engstrand L."/>
            <person name="Kristiansson E."/>
            <person name="Moore E."/>
        </authorList>
    </citation>
    <scope>NUCLEOTIDE SEQUENCE [LARGE SCALE GENOMIC DNA]</scope>
    <source>
        <strain evidence="2 3">CCUG 60284</strain>
    </source>
</reference>
<organism evidence="2 3">
    <name type="scientific">Moraxella nonliquefaciens</name>
    <dbReference type="NCBI Taxonomy" id="478"/>
    <lineage>
        <taxon>Bacteria</taxon>
        <taxon>Pseudomonadati</taxon>
        <taxon>Pseudomonadota</taxon>
        <taxon>Gammaproteobacteria</taxon>
        <taxon>Moraxellales</taxon>
        <taxon>Moraxellaceae</taxon>
        <taxon>Moraxella</taxon>
    </lineage>
</organism>
<sequence length="186" mass="20105">MLRQDTRAGQHGMGMVEVVVSLLLLAVAILGFSAMQMRAVKATDETLIRSDAMVAVRNIAENMRLHPTQTMKIKYLAAISRYGTAAGPDAYASAIPDKPRADCAKLDCTEVQQAEYTAHQAMKLAADNQMMLNAMPCPGNSSELMRICLIASWGQTKPTVGGRDTDCISELGAYNRGSSCVVLETY</sequence>
<accession>A0A1B8PJC8</accession>
<evidence type="ECO:0000313" key="3">
    <source>
        <dbReference type="Proteomes" id="UP000092671"/>
    </source>
</evidence>
<name>A0A1B8PJC8_MORNO</name>
<comment type="caution">
    <text evidence="2">The sequence shown here is derived from an EMBL/GenBank/DDBJ whole genome shotgun (WGS) entry which is preliminary data.</text>
</comment>